<accession>A0A2I0L0U5</accession>
<organism evidence="2 3">
    <name type="scientific">Punica granatum</name>
    <name type="common">Pomegranate</name>
    <dbReference type="NCBI Taxonomy" id="22663"/>
    <lineage>
        <taxon>Eukaryota</taxon>
        <taxon>Viridiplantae</taxon>
        <taxon>Streptophyta</taxon>
        <taxon>Embryophyta</taxon>
        <taxon>Tracheophyta</taxon>
        <taxon>Spermatophyta</taxon>
        <taxon>Magnoliopsida</taxon>
        <taxon>eudicotyledons</taxon>
        <taxon>Gunneridae</taxon>
        <taxon>Pentapetalae</taxon>
        <taxon>rosids</taxon>
        <taxon>malvids</taxon>
        <taxon>Myrtales</taxon>
        <taxon>Lythraceae</taxon>
        <taxon>Punica</taxon>
    </lineage>
</organism>
<reference evidence="2 3" key="1">
    <citation type="submission" date="2017-11" db="EMBL/GenBank/DDBJ databases">
        <title>De-novo sequencing of pomegranate (Punica granatum L.) genome.</title>
        <authorList>
            <person name="Akparov Z."/>
            <person name="Amiraslanov A."/>
            <person name="Hajiyeva S."/>
            <person name="Abbasov M."/>
            <person name="Kaur K."/>
            <person name="Hamwieh A."/>
            <person name="Solovyev V."/>
            <person name="Salamov A."/>
            <person name="Braich B."/>
            <person name="Kosarev P."/>
            <person name="Mahmoud A."/>
            <person name="Hajiyev E."/>
            <person name="Babayeva S."/>
            <person name="Izzatullayeva V."/>
            <person name="Mammadov A."/>
            <person name="Mammadov A."/>
            <person name="Sharifova S."/>
            <person name="Ojaghi J."/>
            <person name="Eynullazada K."/>
            <person name="Bayramov B."/>
            <person name="Abdulazimova A."/>
            <person name="Shahmuradov I."/>
        </authorList>
    </citation>
    <scope>NUCLEOTIDE SEQUENCE [LARGE SCALE GENOMIC DNA]</scope>
    <source>
        <strain evidence="3">cv. AG2017</strain>
        <tissue evidence="2">Leaf</tissue>
    </source>
</reference>
<protein>
    <submittedName>
        <fullName evidence="2">Uncharacterized protein</fullName>
    </submittedName>
</protein>
<keyword evidence="3" id="KW-1185">Reference proteome</keyword>
<dbReference type="Proteomes" id="UP000233551">
    <property type="component" value="Unassembled WGS sequence"/>
</dbReference>
<dbReference type="EMBL" id="PGOL01000210">
    <property type="protein sequence ID" value="PKI74332.1"/>
    <property type="molecule type" value="Genomic_DNA"/>
</dbReference>
<feature type="region of interest" description="Disordered" evidence="1">
    <location>
        <begin position="1"/>
        <end position="139"/>
    </location>
</feature>
<name>A0A2I0L0U5_PUNGR</name>
<sequence>MISKMEGLGVANWRPQTLHQGRRHPQRTPATSADGSRSPIGGPDPESTGDPKSESLVDSGSSTPIGDPDPSIEGTGVLCGCRRPRWRGRGLRLAAPTPSLSPRSIRGRGRQSANPTPLPRASASSVGADALGGGFKVAN</sequence>
<proteinExistence type="predicted"/>
<gene>
    <name evidence="2" type="ORF">CRG98_005212</name>
</gene>
<evidence type="ECO:0000313" key="2">
    <source>
        <dbReference type="EMBL" id="PKI74332.1"/>
    </source>
</evidence>
<dbReference type="AlphaFoldDB" id="A0A2I0L0U5"/>
<evidence type="ECO:0000256" key="1">
    <source>
        <dbReference type="SAM" id="MobiDB-lite"/>
    </source>
</evidence>
<feature type="compositionally biased region" description="Gly residues" evidence="1">
    <location>
        <begin position="130"/>
        <end position="139"/>
    </location>
</feature>
<evidence type="ECO:0000313" key="3">
    <source>
        <dbReference type="Proteomes" id="UP000233551"/>
    </source>
</evidence>
<comment type="caution">
    <text evidence="2">The sequence shown here is derived from an EMBL/GenBank/DDBJ whole genome shotgun (WGS) entry which is preliminary data.</text>
</comment>